<dbReference type="Proteomes" id="UP000593571">
    <property type="component" value="Unassembled WGS sequence"/>
</dbReference>
<protein>
    <submittedName>
        <fullName evidence="5">Cystatin F</fullName>
    </submittedName>
</protein>
<dbReference type="PANTHER" id="PTHR47141">
    <property type="entry name" value="CYSTATIN-F"/>
    <property type="match status" value="1"/>
</dbReference>
<name>A0A7J8DGA6_ROUAE</name>
<evidence type="ECO:0000259" key="4">
    <source>
        <dbReference type="SMART" id="SM00043"/>
    </source>
</evidence>
<dbReference type="GO" id="GO:0004869">
    <property type="term" value="F:cysteine-type endopeptidase inhibitor activity"/>
    <property type="evidence" value="ECO:0007669"/>
    <property type="project" value="InterPro"/>
</dbReference>
<keyword evidence="6" id="KW-1185">Reference proteome</keyword>
<dbReference type="GO" id="GO:0005783">
    <property type="term" value="C:endoplasmic reticulum"/>
    <property type="evidence" value="ECO:0007669"/>
    <property type="project" value="TreeGrafter"/>
</dbReference>
<dbReference type="SMART" id="SM00043">
    <property type="entry name" value="CY"/>
    <property type="match status" value="1"/>
</dbReference>
<evidence type="ECO:0000313" key="6">
    <source>
        <dbReference type="Proteomes" id="UP000593571"/>
    </source>
</evidence>
<gene>
    <name evidence="5" type="ORF">HJG63_003434</name>
</gene>
<feature type="chain" id="PRO_5029760162" evidence="3">
    <location>
        <begin position="18"/>
        <end position="145"/>
    </location>
</feature>
<dbReference type="GO" id="GO:0006955">
    <property type="term" value="P:immune response"/>
    <property type="evidence" value="ECO:0007669"/>
    <property type="project" value="InterPro"/>
</dbReference>
<evidence type="ECO:0000313" key="5">
    <source>
        <dbReference type="EMBL" id="KAF6422039.1"/>
    </source>
</evidence>
<dbReference type="CDD" id="cd00042">
    <property type="entry name" value="CY"/>
    <property type="match status" value="1"/>
</dbReference>
<feature type="signal peptide" evidence="3">
    <location>
        <begin position="1"/>
        <end position="17"/>
    </location>
</feature>
<reference evidence="5 6" key="1">
    <citation type="journal article" date="2020" name="Nature">
        <title>Six reference-quality genomes reveal evolution of bat adaptations.</title>
        <authorList>
            <person name="Jebb D."/>
            <person name="Huang Z."/>
            <person name="Pippel M."/>
            <person name="Hughes G.M."/>
            <person name="Lavrichenko K."/>
            <person name="Devanna P."/>
            <person name="Winkler S."/>
            <person name="Jermiin L.S."/>
            <person name="Skirmuntt E.C."/>
            <person name="Katzourakis A."/>
            <person name="Burkitt-Gray L."/>
            <person name="Ray D.A."/>
            <person name="Sullivan K.A.M."/>
            <person name="Roscito J.G."/>
            <person name="Kirilenko B.M."/>
            <person name="Davalos L.M."/>
            <person name="Corthals A.P."/>
            <person name="Power M.L."/>
            <person name="Jones G."/>
            <person name="Ransome R.D."/>
            <person name="Dechmann D.K.N."/>
            <person name="Locatelli A.G."/>
            <person name="Puechmaille S.J."/>
            <person name="Fedrigo O."/>
            <person name="Jarvis E.D."/>
            <person name="Hiller M."/>
            <person name="Vernes S.C."/>
            <person name="Myers E.W."/>
            <person name="Teeling E.C."/>
        </authorList>
    </citation>
    <scope>NUCLEOTIDE SEQUENCE [LARGE SCALE GENOMIC DNA]</scope>
    <source>
        <strain evidence="5">MRouAeg1</strain>
        <tissue evidence="5">Muscle</tissue>
    </source>
</reference>
<comment type="caution">
    <text evidence="5">The sequence shown here is derived from an EMBL/GenBank/DDBJ whole genome shotgun (WGS) entry which is preliminary data.</text>
</comment>
<dbReference type="InterPro" id="IPR046350">
    <property type="entry name" value="Cystatin_sf"/>
</dbReference>
<dbReference type="AlphaFoldDB" id="A0A7J8DGA6"/>
<sequence>MPPARALLAFCSLVLNATEGPSPDVCYQTFISCVKPGFPETIKTNDPGVLKAARHSVERFNNYTNDIFLFKESHISKALVQIVKGLKYMLNMEIGRTTCKKTKHPRLDYCEFQTNHTLKRTLSCYSEVWVIPWLQRFEVPILHCY</sequence>
<evidence type="ECO:0000256" key="1">
    <source>
        <dbReference type="ARBA" id="ARBA00009403"/>
    </source>
</evidence>
<dbReference type="InterPro" id="IPR000010">
    <property type="entry name" value="Cystatin_dom"/>
</dbReference>
<dbReference type="GO" id="GO:0005764">
    <property type="term" value="C:lysosome"/>
    <property type="evidence" value="ECO:0007669"/>
    <property type="project" value="TreeGrafter"/>
</dbReference>
<dbReference type="SUPFAM" id="SSF54403">
    <property type="entry name" value="Cystatin/monellin"/>
    <property type="match status" value="1"/>
</dbReference>
<accession>A0A7J8DGA6</accession>
<dbReference type="FunFam" id="3.10.450.10:FF:000004">
    <property type="entry name" value="Cystatin C"/>
    <property type="match status" value="1"/>
</dbReference>
<dbReference type="PANTHER" id="PTHR47141:SF1">
    <property type="entry name" value="CYSTATIN-F"/>
    <property type="match status" value="1"/>
</dbReference>
<evidence type="ECO:0000256" key="3">
    <source>
        <dbReference type="SAM" id="SignalP"/>
    </source>
</evidence>
<dbReference type="Gene3D" id="3.10.450.10">
    <property type="match status" value="1"/>
</dbReference>
<dbReference type="InterPro" id="IPR042886">
    <property type="entry name" value="Cystatin-F"/>
</dbReference>
<feature type="domain" description="Cystatin" evidence="4">
    <location>
        <begin position="34"/>
        <end position="145"/>
    </location>
</feature>
<keyword evidence="2" id="KW-1015">Disulfide bond</keyword>
<keyword evidence="3" id="KW-0732">Signal</keyword>
<dbReference type="GO" id="GO:0005770">
    <property type="term" value="C:late endosome"/>
    <property type="evidence" value="ECO:0007669"/>
    <property type="project" value="TreeGrafter"/>
</dbReference>
<evidence type="ECO:0000256" key="2">
    <source>
        <dbReference type="ARBA" id="ARBA00023157"/>
    </source>
</evidence>
<dbReference type="GO" id="GO:1903979">
    <property type="term" value="P:negative regulation of microglial cell activation"/>
    <property type="evidence" value="ECO:0007669"/>
    <property type="project" value="TreeGrafter"/>
</dbReference>
<dbReference type="EMBL" id="JACASE010000012">
    <property type="protein sequence ID" value="KAF6422039.1"/>
    <property type="molecule type" value="Genomic_DNA"/>
</dbReference>
<organism evidence="5 6">
    <name type="scientific">Rousettus aegyptiacus</name>
    <name type="common">Egyptian fruit bat</name>
    <name type="synonym">Pteropus aegyptiacus</name>
    <dbReference type="NCBI Taxonomy" id="9407"/>
    <lineage>
        <taxon>Eukaryota</taxon>
        <taxon>Metazoa</taxon>
        <taxon>Chordata</taxon>
        <taxon>Craniata</taxon>
        <taxon>Vertebrata</taxon>
        <taxon>Euteleostomi</taxon>
        <taxon>Mammalia</taxon>
        <taxon>Eutheria</taxon>
        <taxon>Laurasiatheria</taxon>
        <taxon>Chiroptera</taxon>
        <taxon>Yinpterochiroptera</taxon>
        <taxon>Pteropodoidea</taxon>
        <taxon>Pteropodidae</taxon>
        <taxon>Rousettinae</taxon>
        <taxon>Rousettus</taxon>
    </lineage>
</organism>
<comment type="similarity">
    <text evidence="1">Belongs to the cystatin family.</text>
</comment>
<proteinExistence type="inferred from homology"/>
<dbReference type="GO" id="GO:0005794">
    <property type="term" value="C:Golgi apparatus"/>
    <property type="evidence" value="ECO:0007669"/>
    <property type="project" value="TreeGrafter"/>
</dbReference>
<dbReference type="GO" id="GO:0031643">
    <property type="term" value="P:positive regulation of myelination"/>
    <property type="evidence" value="ECO:0007669"/>
    <property type="project" value="TreeGrafter"/>
</dbReference>
<dbReference type="GO" id="GO:0005615">
    <property type="term" value="C:extracellular space"/>
    <property type="evidence" value="ECO:0007669"/>
    <property type="project" value="TreeGrafter"/>
</dbReference>
<dbReference type="Pfam" id="PF00031">
    <property type="entry name" value="Cystatin"/>
    <property type="match status" value="1"/>
</dbReference>